<dbReference type="InterPro" id="IPR013094">
    <property type="entry name" value="AB_hydrolase_3"/>
</dbReference>
<evidence type="ECO:0000256" key="1">
    <source>
        <dbReference type="ARBA" id="ARBA00010515"/>
    </source>
</evidence>
<protein>
    <recommendedName>
        <fullName evidence="4">Alpha/beta hydrolase fold-3 domain-containing protein</fullName>
    </recommendedName>
</protein>
<dbReference type="InterPro" id="IPR050300">
    <property type="entry name" value="GDXG_lipolytic_enzyme"/>
</dbReference>
<feature type="active site" evidence="3">
    <location>
        <position position="290"/>
    </location>
</feature>
<organism evidence="5 6">
    <name type="scientific">Actinomortierella ambigua</name>
    <dbReference type="NCBI Taxonomy" id="1343610"/>
    <lineage>
        <taxon>Eukaryota</taxon>
        <taxon>Fungi</taxon>
        <taxon>Fungi incertae sedis</taxon>
        <taxon>Mucoromycota</taxon>
        <taxon>Mortierellomycotina</taxon>
        <taxon>Mortierellomycetes</taxon>
        <taxon>Mortierellales</taxon>
        <taxon>Mortierellaceae</taxon>
        <taxon>Actinomortierella</taxon>
    </lineage>
</organism>
<dbReference type="GO" id="GO:0016787">
    <property type="term" value="F:hydrolase activity"/>
    <property type="evidence" value="ECO:0007669"/>
    <property type="project" value="UniProtKB-KW"/>
</dbReference>
<evidence type="ECO:0000313" key="5">
    <source>
        <dbReference type="EMBL" id="KAG0252136.1"/>
    </source>
</evidence>
<gene>
    <name evidence="5" type="ORF">DFQ27_008246</name>
</gene>
<keyword evidence="6" id="KW-1185">Reference proteome</keyword>
<accession>A0A9P6PRN8</accession>
<evidence type="ECO:0000256" key="3">
    <source>
        <dbReference type="PROSITE-ProRule" id="PRU10038"/>
    </source>
</evidence>
<dbReference type="InterPro" id="IPR033140">
    <property type="entry name" value="Lipase_GDXG_put_SER_AS"/>
</dbReference>
<feature type="domain" description="Alpha/beta hydrolase fold-3" evidence="4">
    <location>
        <begin position="389"/>
        <end position="462"/>
    </location>
</feature>
<comment type="similarity">
    <text evidence="1">Belongs to the 'GDXG' lipolytic enzyme family.</text>
</comment>
<proteinExistence type="inferred from homology"/>
<evidence type="ECO:0000259" key="4">
    <source>
        <dbReference type="Pfam" id="PF07859"/>
    </source>
</evidence>
<evidence type="ECO:0000313" key="6">
    <source>
        <dbReference type="Proteomes" id="UP000807716"/>
    </source>
</evidence>
<keyword evidence="2" id="KW-0378">Hydrolase</keyword>
<dbReference type="EMBL" id="JAAAJB010000687">
    <property type="protein sequence ID" value="KAG0252136.1"/>
    <property type="molecule type" value="Genomic_DNA"/>
</dbReference>
<feature type="domain" description="Alpha/beta hydrolase fold-3" evidence="4">
    <location>
        <begin position="193"/>
        <end position="337"/>
    </location>
</feature>
<comment type="caution">
    <text evidence="5">The sequence shown here is derived from an EMBL/GenBank/DDBJ whole genome shotgun (WGS) entry which is preliminary data.</text>
</comment>
<dbReference type="AlphaFoldDB" id="A0A9P6PRN8"/>
<dbReference type="Proteomes" id="UP000807716">
    <property type="component" value="Unassembled WGS sequence"/>
</dbReference>
<dbReference type="Pfam" id="PF07859">
    <property type="entry name" value="Abhydrolase_3"/>
    <property type="match status" value="2"/>
</dbReference>
<dbReference type="Gene3D" id="3.40.50.1820">
    <property type="entry name" value="alpha/beta hydrolase"/>
    <property type="match status" value="1"/>
</dbReference>
<dbReference type="OrthoDB" id="1662883at2759"/>
<dbReference type="SUPFAM" id="SSF53474">
    <property type="entry name" value="alpha/beta-Hydrolases"/>
    <property type="match status" value="1"/>
</dbReference>
<name>A0A9P6PRN8_9FUNG</name>
<dbReference type="PANTHER" id="PTHR48081:SF8">
    <property type="entry name" value="ALPHA_BETA HYDROLASE FOLD-3 DOMAIN-CONTAINING PROTEIN-RELATED"/>
    <property type="match status" value="1"/>
</dbReference>
<dbReference type="InterPro" id="IPR029058">
    <property type="entry name" value="AB_hydrolase_fold"/>
</dbReference>
<evidence type="ECO:0000256" key="2">
    <source>
        <dbReference type="ARBA" id="ARBA00022801"/>
    </source>
</evidence>
<reference evidence="5" key="1">
    <citation type="journal article" date="2020" name="Fungal Divers.">
        <title>Resolving the Mortierellaceae phylogeny through synthesis of multi-gene phylogenetics and phylogenomics.</title>
        <authorList>
            <person name="Vandepol N."/>
            <person name="Liber J."/>
            <person name="Desiro A."/>
            <person name="Na H."/>
            <person name="Kennedy M."/>
            <person name="Barry K."/>
            <person name="Grigoriev I.V."/>
            <person name="Miller A.N."/>
            <person name="O'Donnell K."/>
            <person name="Stajich J.E."/>
            <person name="Bonito G."/>
        </authorList>
    </citation>
    <scope>NUCLEOTIDE SEQUENCE</scope>
    <source>
        <strain evidence="5">BC1065</strain>
    </source>
</reference>
<dbReference type="PANTHER" id="PTHR48081">
    <property type="entry name" value="AB HYDROLASE SUPERFAMILY PROTEIN C4A8.06C"/>
    <property type="match status" value="1"/>
</dbReference>
<sequence>MVVSTVAWGVVRLFAFEIPYHFLTGFSQATLQYPGTWGWKFAICMAAARHAAELVLSISHLRMTSSVIAWFIPLRMRLVSGPVDIKPRIQLRVYLDELLVPERETLMPIRTTLGLHGARSNPLMPPKAVFESFLPHPPTTMSTASTDTQGTYVANLPEETGWRDVDNSYVLQGEWVEALPEPGDTRPRSNVVLVYAHGGGFVFCSATFHRQMAARLVLEFGPGARAFVVDYRLAPEYPFPAAIHDMYAAYLYLTQPDHPAVRVVERQRHYSTATRHVPIDPKDIVLAGDSAGAGLVAAFKLYVRDYVQPSLPVKMEMPSTTVLLSGWMDITTSLPSASESPTYCYIPGVMGLNPFNREEFDRLSKFNFSVTYLCGDKHLPNERNAMGQDLFWDWYRHLAQHPLANIAFTANLEGFGDTLLQTGTFDRLRDDVRLFAHRLGHHNKDSPETQIRIEVYHDMVHVHQWFEFLPLATHALKNIASFVTNSQKKNRARLATQDCQREEHCTTTLSQHSHHDQQPRHRIRKSSSSFVMKANTVPNCDAGTEDTLHQRNGSMQPRSAGVQSLKEATANSSSSTEWIYVELNGTENHSMEGVPIEVLEACWSGPRAL</sequence>
<dbReference type="PROSITE" id="PS01174">
    <property type="entry name" value="LIPASE_GDXG_SER"/>
    <property type="match status" value="1"/>
</dbReference>